<accession>A6HYT1</accession>
<proteinExistence type="predicted"/>
<gene>
    <name evidence="1" type="ORF">rCG_48066</name>
</gene>
<organism evidence="1 2">
    <name type="scientific">Rattus norvegicus</name>
    <name type="common">Rat</name>
    <dbReference type="NCBI Taxonomy" id="10116"/>
    <lineage>
        <taxon>Eukaryota</taxon>
        <taxon>Metazoa</taxon>
        <taxon>Chordata</taxon>
        <taxon>Craniata</taxon>
        <taxon>Vertebrata</taxon>
        <taxon>Euteleostomi</taxon>
        <taxon>Mammalia</taxon>
        <taxon>Eutheria</taxon>
        <taxon>Euarchontoglires</taxon>
        <taxon>Glires</taxon>
        <taxon>Rodentia</taxon>
        <taxon>Myomorpha</taxon>
        <taxon>Muroidea</taxon>
        <taxon>Muridae</taxon>
        <taxon>Murinae</taxon>
        <taxon>Rattus</taxon>
    </lineage>
</organism>
<dbReference type="AlphaFoldDB" id="A6HYT1"/>
<dbReference type="Proteomes" id="UP000234681">
    <property type="component" value="Chromosome 1"/>
</dbReference>
<reference evidence="2" key="1">
    <citation type="submission" date="2005-09" db="EMBL/GenBank/DDBJ databases">
        <authorList>
            <person name="Mural R.J."/>
            <person name="Li P.W."/>
            <person name="Adams M.D."/>
            <person name="Amanatides P.G."/>
            <person name="Baden-Tillson H."/>
            <person name="Barnstead M."/>
            <person name="Chin S.H."/>
            <person name="Dew I."/>
            <person name="Evans C.A."/>
            <person name="Ferriera S."/>
            <person name="Flanigan M."/>
            <person name="Fosler C."/>
            <person name="Glodek A."/>
            <person name="Gu Z."/>
            <person name="Holt R.A."/>
            <person name="Jennings D."/>
            <person name="Kraft C.L."/>
            <person name="Lu F."/>
            <person name="Nguyen T."/>
            <person name="Nusskern D.R."/>
            <person name="Pfannkoch C.M."/>
            <person name="Sitter C."/>
            <person name="Sutton G.G."/>
            <person name="Venter J.C."/>
            <person name="Wang Z."/>
            <person name="Woodage T."/>
            <person name="Zheng X.H."/>
            <person name="Zhong F."/>
        </authorList>
    </citation>
    <scope>NUCLEOTIDE SEQUENCE [LARGE SCALE GENOMIC DNA]</scope>
    <source>
        <strain>BN</strain>
        <strain evidence="2">Sprague-Dawley</strain>
    </source>
</reference>
<sequence>MYRYHPCSGTSQRVLGRDRTQCPHVTGSTLTSPSGPFRPLQSTCFSLAFAPSCFLSWASCPVFLGGHLSGTR</sequence>
<evidence type="ECO:0000313" key="2">
    <source>
        <dbReference type="Proteomes" id="UP000234681"/>
    </source>
</evidence>
<name>A6HYT1_RAT</name>
<dbReference type="EMBL" id="CH473953">
    <property type="protein sequence ID" value="EDM12362.1"/>
    <property type="molecule type" value="Genomic_DNA"/>
</dbReference>
<protein>
    <submittedName>
        <fullName evidence="1">RCG48066, isoform CRA_e</fullName>
    </submittedName>
</protein>
<evidence type="ECO:0000313" key="1">
    <source>
        <dbReference type="EMBL" id="EDM12362.1"/>
    </source>
</evidence>